<dbReference type="Gene3D" id="3.40.630.30">
    <property type="match status" value="1"/>
</dbReference>
<evidence type="ECO:0000256" key="2">
    <source>
        <dbReference type="ARBA" id="ARBA00022490"/>
    </source>
</evidence>
<keyword evidence="2 5" id="KW-0963">Cytoplasm</keyword>
<dbReference type="Pfam" id="PF00583">
    <property type="entry name" value="Acetyltransf_1"/>
    <property type="match status" value="1"/>
</dbReference>
<keyword evidence="7" id="KW-0687">Ribonucleoprotein</keyword>
<feature type="domain" description="N-acetyltransferase" evidence="6">
    <location>
        <begin position="13"/>
        <end position="159"/>
    </location>
</feature>
<dbReference type="HAMAP" id="MF_02210">
    <property type="entry name" value="RimI"/>
    <property type="match status" value="1"/>
</dbReference>
<dbReference type="InterPro" id="IPR050680">
    <property type="entry name" value="YpeA/RimI_acetyltransf"/>
</dbReference>
<dbReference type="PANTHER" id="PTHR43420:SF51">
    <property type="entry name" value="PEPTIDYL-LYSINE N-ACETYLTRANSFERASE YIAC"/>
    <property type="match status" value="1"/>
</dbReference>
<dbReference type="EC" id="2.3.1.266" evidence="5"/>
<dbReference type="InterPro" id="IPR016181">
    <property type="entry name" value="Acyl_CoA_acyltransferase"/>
</dbReference>
<feature type="binding site" evidence="5">
    <location>
        <position position="120"/>
    </location>
    <ligand>
        <name>acetyl-CoA</name>
        <dbReference type="ChEBI" id="CHEBI:57288"/>
    </ligand>
</feature>
<evidence type="ECO:0000256" key="5">
    <source>
        <dbReference type="HAMAP-Rule" id="MF_02210"/>
    </source>
</evidence>
<proteinExistence type="inferred from homology"/>
<organism evidence="7 8">
    <name type="scientific">Pseudaquabacterium inlustre</name>
    <dbReference type="NCBI Taxonomy" id="2984192"/>
    <lineage>
        <taxon>Bacteria</taxon>
        <taxon>Pseudomonadati</taxon>
        <taxon>Pseudomonadota</taxon>
        <taxon>Betaproteobacteria</taxon>
        <taxon>Burkholderiales</taxon>
        <taxon>Sphaerotilaceae</taxon>
        <taxon>Pseudaquabacterium</taxon>
    </lineage>
</organism>
<comment type="function">
    <text evidence="5">Acetylates the N-terminal alanine of ribosomal protein bS18.</text>
</comment>
<dbReference type="EMBL" id="JBBUTH010000011">
    <property type="protein sequence ID" value="MEK8053520.1"/>
    <property type="molecule type" value="Genomic_DNA"/>
</dbReference>
<dbReference type="InterPro" id="IPR006464">
    <property type="entry name" value="AcTrfase_RimI/Ard1"/>
</dbReference>
<dbReference type="NCBIfam" id="TIGR01575">
    <property type="entry name" value="rimI"/>
    <property type="match status" value="1"/>
</dbReference>
<protein>
    <recommendedName>
        <fullName evidence="5">[Ribosomal protein bS18]-alanine N-acetyltransferase</fullName>
        <ecNumber evidence="5">2.3.1.266</ecNumber>
    </recommendedName>
</protein>
<sequence>MSAQLRPGADAAPVHRAMQVMDLDRVMAVEASAYSHPWTRGNFIDSLAAGYDAELRLGEGQALIGYCVAMRGVGETHLLNITVAPVWQRRGHARALLARLVAQCRARADEALWLEVRQSNAPARALYAALGFDEVGLRRGYYPADRGREDAVVMRLGLQGGAHEGDGHALG</sequence>
<comment type="caution">
    <text evidence="7">The sequence shown here is derived from an EMBL/GenBank/DDBJ whole genome shotgun (WGS) entry which is preliminary data.</text>
</comment>
<gene>
    <name evidence="5 7" type="primary">rimI</name>
    <name evidence="7" type="ORF">AACH10_24905</name>
</gene>
<evidence type="ECO:0000313" key="7">
    <source>
        <dbReference type="EMBL" id="MEK8053520.1"/>
    </source>
</evidence>
<feature type="active site" description="Proton donor" evidence="5">
    <location>
        <position position="127"/>
    </location>
</feature>
<evidence type="ECO:0000259" key="6">
    <source>
        <dbReference type="PROSITE" id="PS51186"/>
    </source>
</evidence>
<dbReference type="RefSeq" id="WP_341413245.1">
    <property type="nucleotide sequence ID" value="NZ_JBBUTH010000011.1"/>
</dbReference>
<dbReference type="SUPFAM" id="SSF55729">
    <property type="entry name" value="Acyl-CoA N-acyltransferases (Nat)"/>
    <property type="match status" value="1"/>
</dbReference>
<name>A0ABU9CRV9_9BURK</name>
<comment type="caution">
    <text evidence="5">Lacks conserved residue(s) required for the propagation of feature annotation.</text>
</comment>
<feature type="active site" description="Proton acceptor" evidence="5">
    <location>
        <position position="115"/>
    </location>
</feature>
<dbReference type="GO" id="GO:0005840">
    <property type="term" value="C:ribosome"/>
    <property type="evidence" value="ECO:0007669"/>
    <property type="project" value="UniProtKB-KW"/>
</dbReference>
<evidence type="ECO:0000313" key="8">
    <source>
        <dbReference type="Proteomes" id="UP001365405"/>
    </source>
</evidence>
<comment type="catalytic activity">
    <reaction evidence="5">
        <text>N-terminal L-alanyl-[ribosomal protein bS18] + acetyl-CoA = N-terminal N(alpha)-acetyl-L-alanyl-[ribosomal protein bS18] + CoA + H(+)</text>
        <dbReference type="Rhea" id="RHEA:43756"/>
        <dbReference type="Rhea" id="RHEA-COMP:10676"/>
        <dbReference type="Rhea" id="RHEA-COMP:10677"/>
        <dbReference type="ChEBI" id="CHEBI:15378"/>
        <dbReference type="ChEBI" id="CHEBI:57287"/>
        <dbReference type="ChEBI" id="CHEBI:57288"/>
        <dbReference type="ChEBI" id="CHEBI:64718"/>
        <dbReference type="ChEBI" id="CHEBI:83683"/>
        <dbReference type="EC" id="2.3.1.266"/>
    </reaction>
</comment>
<dbReference type="InterPro" id="IPR043690">
    <property type="entry name" value="RimI"/>
</dbReference>
<dbReference type="GO" id="GO:0008999">
    <property type="term" value="F:protein-N-terminal-alanine acetyltransferase activity"/>
    <property type="evidence" value="ECO:0007669"/>
    <property type="project" value="UniProtKB-EC"/>
</dbReference>
<dbReference type="PANTHER" id="PTHR43420">
    <property type="entry name" value="ACETYLTRANSFERASE"/>
    <property type="match status" value="1"/>
</dbReference>
<dbReference type="CDD" id="cd04301">
    <property type="entry name" value="NAT_SF"/>
    <property type="match status" value="1"/>
</dbReference>
<evidence type="ECO:0000256" key="3">
    <source>
        <dbReference type="ARBA" id="ARBA00022679"/>
    </source>
</evidence>
<keyword evidence="3 5" id="KW-0808">Transferase</keyword>
<dbReference type="Proteomes" id="UP001365405">
    <property type="component" value="Unassembled WGS sequence"/>
</dbReference>
<comment type="subcellular location">
    <subcellularLocation>
        <location evidence="5">Cytoplasm</location>
    </subcellularLocation>
</comment>
<dbReference type="InterPro" id="IPR000182">
    <property type="entry name" value="GNAT_dom"/>
</dbReference>
<evidence type="ECO:0000256" key="4">
    <source>
        <dbReference type="ARBA" id="ARBA00023315"/>
    </source>
</evidence>
<reference evidence="7 8" key="1">
    <citation type="submission" date="2024-04" db="EMBL/GenBank/DDBJ databases">
        <title>Novel species of the genus Ideonella isolated from streams.</title>
        <authorList>
            <person name="Lu H."/>
        </authorList>
    </citation>
    <scope>NUCLEOTIDE SEQUENCE [LARGE SCALE GENOMIC DNA]</scope>
    <source>
        <strain evidence="7 8">DXS22W</strain>
    </source>
</reference>
<keyword evidence="7" id="KW-0689">Ribosomal protein</keyword>
<comment type="similarity">
    <text evidence="1 5">Belongs to the acetyltransferase family. RimI subfamily.</text>
</comment>
<keyword evidence="8" id="KW-1185">Reference proteome</keyword>
<dbReference type="PROSITE" id="PS51186">
    <property type="entry name" value="GNAT"/>
    <property type="match status" value="1"/>
</dbReference>
<keyword evidence="4 5" id="KW-0012">Acyltransferase</keyword>
<accession>A0ABU9CRV9</accession>
<evidence type="ECO:0000256" key="1">
    <source>
        <dbReference type="ARBA" id="ARBA00005395"/>
    </source>
</evidence>